<dbReference type="InterPro" id="IPR028923">
    <property type="entry name" value="SAICAR_synt/ADE2_N"/>
</dbReference>
<dbReference type="Pfam" id="PF01259">
    <property type="entry name" value="SAICAR_synt"/>
    <property type="match status" value="1"/>
</dbReference>
<dbReference type="STRING" id="1123510.GCA_000620025_01115"/>
<dbReference type="FunFam" id="3.30.470.20:FF:000006">
    <property type="entry name" value="Phosphoribosylaminoimidazole-succinocarboxamide synthase"/>
    <property type="match status" value="1"/>
</dbReference>
<dbReference type="AlphaFoldDB" id="A0A348HGE8"/>
<comment type="similarity">
    <text evidence="2 11">Belongs to the SAICAR synthetase family.</text>
</comment>
<evidence type="ECO:0000256" key="3">
    <source>
        <dbReference type="ARBA" id="ARBA00012217"/>
    </source>
</evidence>
<keyword evidence="14" id="KW-1185">Reference proteome</keyword>
<evidence type="ECO:0000256" key="4">
    <source>
        <dbReference type="ARBA" id="ARBA00016460"/>
    </source>
</evidence>
<proteinExistence type="inferred from homology"/>
<dbReference type="KEGG" id="zpl:ZBT109_1954"/>
<protein>
    <recommendedName>
        <fullName evidence="4 11">Phosphoribosylaminoimidazole-succinocarboxamide synthase</fullName>
        <ecNumber evidence="3 11">6.3.2.6</ecNumber>
    </recommendedName>
    <alternativeName>
        <fullName evidence="9 11">SAICAR synthetase</fullName>
    </alternativeName>
</protein>
<dbReference type="UniPathway" id="UPA00074">
    <property type="reaction ID" value="UER00131"/>
</dbReference>
<dbReference type="GO" id="GO:0009236">
    <property type="term" value="P:cobalamin biosynthetic process"/>
    <property type="evidence" value="ECO:0007669"/>
    <property type="project" value="InterPro"/>
</dbReference>
<evidence type="ECO:0000256" key="1">
    <source>
        <dbReference type="ARBA" id="ARBA00004672"/>
    </source>
</evidence>
<evidence type="ECO:0000259" key="12">
    <source>
        <dbReference type="Pfam" id="PF01259"/>
    </source>
</evidence>
<keyword evidence="6 11" id="KW-0547">Nucleotide-binding</keyword>
<dbReference type="EMBL" id="AP018933">
    <property type="protein sequence ID" value="BBG30700.1"/>
    <property type="molecule type" value="Genomic_DNA"/>
</dbReference>
<dbReference type="InterPro" id="IPR050089">
    <property type="entry name" value="SAICAR_synthetase"/>
</dbReference>
<dbReference type="GO" id="GO:0004639">
    <property type="term" value="F:phosphoribosylaminoimidazolesuccinocarboxamide synthase activity"/>
    <property type="evidence" value="ECO:0007669"/>
    <property type="project" value="UniProtKB-UniRule"/>
</dbReference>
<evidence type="ECO:0000256" key="10">
    <source>
        <dbReference type="ARBA" id="ARBA00048475"/>
    </source>
</evidence>
<keyword evidence="5 11" id="KW-0436">Ligase</keyword>
<dbReference type="FunFam" id="3.30.200.20:FF:000189">
    <property type="entry name" value="Phosphoribosylaminoimidazole-succinocarboxamide synthase"/>
    <property type="match status" value="1"/>
</dbReference>
<sequence>MTRQEMLYEGKAKRLYRTEDEQVLWVEYKNDATAFNGKKKASLDGKAELNNEITSLIFTVLEERGIPSHFIKRLSATEQLVKAVTIVPLEVVMRNVVAGSLARRLGLEEGTPLKEPIIEFYYKNDTLDDPLVTEDHIALLDVATREECQQLRTMALHINEVLKALFAELGVDLIDGKVEFGRDADGSLLLADEISPDTCRLWDHATGERLDKDLFRRDLGNLQAGYQNILSRLRGAHA</sequence>
<reference evidence="13 14" key="1">
    <citation type="submission" date="2018-09" db="EMBL/GenBank/DDBJ databases">
        <title>Zymobacter palmae IAM14233 (=T109) whole genome analysis.</title>
        <authorList>
            <person name="Yanase H."/>
        </authorList>
    </citation>
    <scope>NUCLEOTIDE SEQUENCE [LARGE SCALE GENOMIC DNA]</scope>
    <source>
        <strain evidence="13 14">IAM14233</strain>
    </source>
</reference>
<evidence type="ECO:0000313" key="14">
    <source>
        <dbReference type="Proteomes" id="UP000267342"/>
    </source>
</evidence>
<dbReference type="HAMAP" id="MF_00137">
    <property type="entry name" value="SAICAR_synth"/>
    <property type="match status" value="1"/>
</dbReference>
<dbReference type="NCBIfam" id="TIGR00081">
    <property type="entry name" value="purC"/>
    <property type="match status" value="1"/>
</dbReference>
<dbReference type="OrthoDB" id="9801549at2"/>
<dbReference type="CDD" id="cd01415">
    <property type="entry name" value="SAICAR_synt_PurC"/>
    <property type="match status" value="1"/>
</dbReference>
<keyword evidence="8 11" id="KW-0067">ATP-binding</keyword>
<evidence type="ECO:0000256" key="7">
    <source>
        <dbReference type="ARBA" id="ARBA00022755"/>
    </source>
</evidence>
<comment type="catalytic activity">
    <reaction evidence="10 11">
        <text>5-amino-1-(5-phospho-D-ribosyl)imidazole-4-carboxylate + L-aspartate + ATP = (2S)-2-[5-amino-1-(5-phospho-beta-D-ribosyl)imidazole-4-carboxamido]succinate + ADP + phosphate + 2 H(+)</text>
        <dbReference type="Rhea" id="RHEA:22628"/>
        <dbReference type="ChEBI" id="CHEBI:15378"/>
        <dbReference type="ChEBI" id="CHEBI:29991"/>
        <dbReference type="ChEBI" id="CHEBI:30616"/>
        <dbReference type="ChEBI" id="CHEBI:43474"/>
        <dbReference type="ChEBI" id="CHEBI:58443"/>
        <dbReference type="ChEBI" id="CHEBI:77657"/>
        <dbReference type="ChEBI" id="CHEBI:456216"/>
        <dbReference type="EC" id="6.3.2.6"/>
    </reaction>
</comment>
<dbReference type="InterPro" id="IPR033934">
    <property type="entry name" value="SAICAR_synt_PurC"/>
</dbReference>
<dbReference type="Proteomes" id="UP000267342">
    <property type="component" value="Chromosome"/>
</dbReference>
<evidence type="ECO:0000256" key="8">
    <source>
        <dbReference type="ARBA" id="ARBA00022840"/>
    </source>
</evidence>
<evidence type="ECO:0000256" key="9">
    <source>
        <dbReference type="ARBA" id="ARBA00030409"/>
    </source>
</evidence>
<dbReference type="PANTHER" id="PTHR43599:SF3">
    <property type="entry name" value="SI:DKEY-6E2.2"/>
    <property type="match status" value="1"/>
</dbReference>
<organism evidence="13 14">
    <name type="scientific">Zymobacter palmae</name>
    <dbReference type="NCBI Taxonomy" id="33074"/>
    <lineage>
        <taxon>Bacteria</taxon>
        <taxon>Pseudomonadati</taxon>
        <taxon>Pseudomonadota</taxon>
        <taxon>Gammaproteobacteria</taxon>
        <taxon>Oceanospirillales</taxon>
        <taxon>Halomonadaceae</taxon>
        <taxon>Zymobacter group</taxon>
        <taxon>Zymobacter</taxon>
    </lineage>
</organism>
<dbReference type="EC" id="6.3.2.6" evidence="3 11"/>
<evidence type="ECO:0000256" key="11">
    <source>
        <dbReference type="HAMAP-Rule" id="MF_00137"/>
    </source>
</evidence>
<dbReference type="GO" id="GO:0006189">
    <property type="term" value="P:'de novo' IMP biosynthetic process"/>
    <property type="evidence" value="ECO:0007669"/>
    <property type="project" value="UniProtKB-UniRule"/>
</dbReference>
<gene>
    <name evidence="11" type="primary">purC</name>
    <name evidence="13" type="ORF">ZBT109_1954</name>
</gene>
<evidence type="ECO:0000313" key="13">
    <source>
        <dbReference type="EMBL" id="BBG30700.1"/>
    </source>
</evidence>
<dbReference type="Gene3D" id="3.30.470.20">
    <property type="entry name" value="ATP-grasp fold, B domain"/>
    <property type="match status" value="1"/>
</dbReference>
<dbReference type="RefSeq" id="WP_027704660.1">
    <property type="nucleotide sequence ID" value="NZ_AP018933.1"/>
</dbReference>
<name>A0A348HGE8_9GAMM</name>
<accession>A0A348HGE8</accession>
<dbReference type="GO" id="GO:0005524">
    <property type="term" value="F:ATP binding"/>
    <property type="evidence" value="ECO:0007669"/>
    <property type="project" value="UniProtKB-KW"/>
</dbReference>
<dbReference type="Gene3D" id="3.30.200.20">
    <property type="entry name" value="Phosphorylase Kinase, domain 1"/>
    <property type="match status" value="1"/>
</dbReference>
<dbReference type="SUPFAM" id="SSF56104">
    <property type="entry name" value="SAICAR synthase-like"/>
    <property type="match status" value="1"/>
</dbReference>
<evidence type="ECO:0000256" key="2">
    <source>
        <dbReference type="ARBA" id="ARBA00010190"/>
    </source>
</evidence>
<evidence type="ECO:0000256" key="5">
    <source>
        <dbReference type="ARBA" id="ARBA00022598"/>
    </source>
</evidence>
<comment type="pathway">
    <text evidence="1 11">Purine metabolism; IMP biosynthesis via de novo pathway; 5-amino-1-(5-phospho-D-ribosyl)imidazole-4-carboxamide from 5-amino-1-(5-phospho-D-ribosyl)imidazole-4-carboxylate: step 1/2.</text>
</comment>
<dbReference type="PANTHER" id="PTHR43599">
    <property type="entry name" value="MULTIFUNCTIONAL PROTEIN ADE2"/>
    <property type="match status" value="1"/>
</dbReference>
<feature type="domain" description="SAICAR synthetase/ADE2 N-terminal" evidence="12">
    <location>
        <begin position="7"/>
        <end position="232"/>
    </location>
</feature>
<evidence type="ECO:0000256" key="6">
    <source>
        <dbReference type="ARBA" id="ARBA00022741"/>
    </source>
</evidence>
<dbReference type="InterPro" id="IPR001636">
    <property type="entry name" value="SAICAR_synth"/>
</dbReference>
<keyword evidence="7 11" id="KW-0658">Purine biosynthesis</keyword>